<dbReference type="EMBL" id="FOLE01000002">
    <property type="protein sequence ID" value="SFB93933.1"/>
    <property type="molecule type" value="Genomic_DNA"/>
</dbReference>
<protein>
    <recommendedName>
        <fullName evidence="1">DUF7033 domain-containing protein</fullName>
    </recommendedName>
</protein>
<proteinExistence type="predicted"/>
<dbReference type="STRING" id="927664.SAMN05421780_10236"/>
<accession>A0A1I1F9V1</accession>
<gene>
    <name evidence="2" type="ORF">SAMN05421780_10236</name>
</gene>
<sequence>MLIWVQQHTARVQYTFDLIFRQILGYTHPLRFTTDKVLFINDTDIKLQYGGEKHRSNTPFPYLRATPLLWQKGVQQLDISIGTYENCLTLFEVEQKNAELPFDVAAACFFLATRYEEYWPHKPDEHGRYRAEDSTAFKHHFLQKPMVNIWANQLKKIVCGIFPHASFTEQQYWFLPTFDIDSAYAFRLKGTRRTLLASASDLLNKRQNNNLQRWQTLLWDGNDPFDTYELIEQIHESYSPKPIFFWLLANYSKFDKNINYLNKDFQELIRRIAHQHISGIHPSYFSSERTNVLKEEKKRLEEIVNQTIIHSRQHYLRLQIPETYRQLMAEGIQADFTMGYSSQIGFRASLCTPFLWYDIENERITPLKIYPFAVMDVTMQQYMQLSPAEALTQTKAIIQEVKAVGGMFCSLFHNESLSEYGVWRGWVKFYKDMVAAAVS</sequence>
<evidence type="ECO:0000259" key="1">
    <source>
        <dbReference type="Pfam" id="PF23019"/>
    </source>
</evidence>
<organism evidence="2 3">
    <name type="scientific">Flexibacter flexilis DSM 6793</name>
    <dbReference type="NCBI Taxonomy" id="927664"/>
    <lineage>
        <taxon>Bacteria</taxon>
        <taxon>Pseudomonadati</taxon>
        <taxon>Bacteroidota</taxon>
        <taxon>Cytophagia</taxon>
        <taxon>Cytophagales</taxon>
        <taxon>Flexibacteraceae</taxon>
        <taxon>Flexibacter</taxon>
    </lineage>
</organism>
<dbReference type="Gene3D" id="3.20.20.370">
    <property type="entry name" value="Glycoside hydrolase/deacetylase"/>
    <property type="match status" value="1"/>
</dbReference>
<dbReference type="Proteomes" id="UP000199514">
    <property type="component" value="Unassembled WGS sequence"/>
</dbReference>
<dbReference type="OrthoDB" id="5573484at2"/>
<dbReference type="AlphaFoldDB" id="A0A1I1F9V1"/>
<dbReference type="Pfam" id="PF23019">
    <property type="entry name" value="DUF7033"/>
    <property type="match status" value="1"/>
</dbReference>
<name>A0A1I1F9V1_9BACT</name>
<evidence type="ECO:0000313" key="3">
    <source>
        <dbReference type="Proteomes" id="UP000199514"/>
    </source>
</evidence>
<dbReference type="CDD" id="cd10931">
    <property type="entry name" value="CE4_u7"/>
    <property type="match status" value="1"/>
</dbReference>
<feature type="domain" description="DUF7033" evidence="1">
    <location>
        <begin position="100"/>
        <end position="187"/>
    </location>
</feature>
<evidence type="ECO:0000313" key="2">
    <source>
        <dbReference type="EMBL" id="SFB93933.1"/>
    </source>
</evidence>
<keyword evidence="3" id="KW-1185">Reference proteome</keyword>
<reference evidence="2 3" key="1">
    <citation type="submission" date="2016-10" db="EMBL/GenBank/DDBJ databases">
        <authorList>
            <person name="de Groot N.N."/>
        </authorList>
    </citation>
    <scope>NUCLEOTIDE SEQUENCE [LARGE SCALE GENOMIC DNA]</scope>
    <source>
        <strain evidence="2 3">DSM 6793</strain>
    </source>
</reference>
<dbReference type="InterPro" id="IPR054297">
    <property type="entry name" value="DUF7033"/>
</dbReference>